<dbReference type="Proteomes" id="UP000751190">
    <property type="component" value="Unassembled WGS sequence"/>
</dbReference>
<evidence type="ECO:0000313" key="10">
    <source>
        <dbReference type="Proteomes" id="UP000751190"/>
    </source>
</evidence>
<dbReference type="PANTHER" id="PTHR43811:SF19">
    <property type="entry name" value="39 KDA FK506-BINDING NUCLEAR PROTEIN"/>
    <property type="match status" value="1"/>
</dbReference>
<feature type="compositionally biased region" description="Basic and acidic residues" evidence="6">
    <location>
        <begin position="409"/>
        <end position="440"/>
    </location>
</feature>
<evidence type="ECO:0000256" key="6">
    <source>
        <dbReference type="SAM" id="MobiDB-lite"/>
    </source>
</evidence>
<dbReference type="OrthoDB" id="1902587at2759"/>
<gene>
    <name evidence="9" type="ORF">KFE25_009583</name>
</gene>
<evidence type="ECO:0000256" key="2">
    <source>
        <dbReference type="ARBA" id="ARBA00013194"/>
    </source>
</evidence>
<feature type="compositionally biased region" description="Basic and acidic residues" evidence="6">
    <location>
        <begin position="531"/>
        <end position="542"/>
    </location>
</feature>
<keyword evidence="7" id="KW-0732">Signal</keyword>
<reference evidence="9" key="1">
    <citation type="submission" date="2021-05" db="EMBL/GenBank/DDBJ databases">
        <title>The genome of the haptophyte Pavlova lutheri (Diacronema luteri, Pavlovales) - a model for lipid biosynthesis in eukaryotic algae.</title>
        <authorList>
            <person name="Hulatt C.J."/>
            <person name="Posewitz M.C."/>
        </authorList>
    </citation>
    <scope>NUCLEOTIDE SEQUENCE</scope>
    <source>
        <strain evidence="9">NIVA-4/92</strain>
    </source>
</reference>
<keyword evidence="3 5" id="KW-0697">Rotamase</keyword>
<evidence type="ECO:0000259" key="8">
    <source>
        <dbReference type="PROSITE" id="PS50059"/>
    </source>
</evidence>
<dbReference type="Pfam" id="PF00254">
    <property type="entry name" value="FKBP_C"/>
    <property type="match status" value="1"/>
</dbReference>
<dbReference type="SUPFAM" id="SSF54534">
    <property type="entry name" value="FKBP-like"/>
    <property type="match status" value="1"/>
</dbReference>
<evidence type="ECO:0000256" key="7">
    <source>
        <dbReference type="SAM" id="SignalP"/>
    </source>
</evidence>
<evidence type="ECO:0000256" key="4">
    <source>
        <dbReference type="ARBA" id="ARBA00023235"/>
    </source>
</evidence>
<dbReference type="GO" id="GO:0003755">
    <property type="term" value="F:peptidyl-prolyl cis-trans isomerase activity"/>
    <property type="evidence" value="ECO:0007669"/>
    <property type="project" value="UniProtKB-KW"/>
</dbReference>
<dbReference type="SUPFAM" id="SSF101898">
    <property type="entry name" value="NHL repeat"/>
    <property type="match status" value="1"/>
</dbReference>
<feature type="compositionally biased region" description="Low complexity" evidence="6">
    <location>
        <begin position="549"/>
        <end position="558"/>
    </location>
</feature>
<evidence type="ECO:0000256" key="3">
    <source>
        <dbReference type="ARBA" id="ARBA00023110"/>
    </source>
</evidence>
<dbReference type="AlphaFoldDB" id="A0A8J5XYI6"/>
<evidence type="ECO:0000256" key="5">
    <source>
        <dbReference type="PROSITE-ProRule" id="PRU00277"/>
    </source>
</evidence>
<comment type="catalytic activity">
    <reaction evidence="1 5">
        <text>[protein]-peptidylproline (omega=180) = [protein]-peptidylproline (omega=0)</text>
        <dbReference type="Rhea" id="RHEA:16237"/>
        <dbReference type="Rhea" id="RHEA-COMP:10747"/>
        <dbReference type="Rhea" id="RHEA-COMP:10748"/>
        <dbReference type="ChEBI" id="CHEBI:83833"/>
        <dbReference type="ChEBI" id="CHEBI:83834"/>
        <dbReference type="EC" id="5.2.1.8"/>
    </reaction>
</comment>
<feature type="compositionally biased region" description="Low complexity" evidence="6">
    <location>
        <begin position="442"/>
        <end position="468"/>
    </location>
</feature>
<dbReference type="Gene3D" id="2.120.10.30">
    <property type="entry name" value="TolB, C-terminal domain"/>
    <property type="match status" value="2"/>
</dbReference>
<sequence length="815" mass="84046">MSQRAGLAFLLAAAVRGLHVPFESEAIVTTLAGGSGLFALDGTGTAAVFIGLHSVAITPSGTTAILTESRAQRNAVRKLDIATGEVTTLVVGAQLDANVPPESAERRRRLADECIVSPAGVSIDPTGMYAYVLNSRNASFFCKVDIATGGTTLIEFSGATGRTSSVNSIAVVSATEALVTDEPFSGTNGAVRVTLADGAAVRELGSAASASIDGVGTTAAFQSPQGISHAVGDAPIVLIADENAHRIRRVDLTTSAVTTLAGSMAGYADGVGTAARFSRPVDVALAVDASYAAVVDAMPAVRIVDLSSGAVTTLAGASGTRAQVDGTGLSARFSSPGSVAITSSGTITLIVDRLGSTVTIVLIALIVAVTSCLLGMCIWKAEPIARWNLRRSSRKANKTFVKTRQSSRGGERSDRDQAVQRRAREVVQAERALEETHDAIDASDGADGMEEGAASMEEGAASMEEGAASATSAAAGAALRPLPFGRLDHTGAHYILTPEEYGVLKAMLSGHRSMPFCDTADAKASIAAHDKGRSLDVSRHSEAGGGGSSLAPPSAVSGTGNVRLMPFTPREGGALAVTPRGENFSISIHDLEAYTAALGGVRALPLMAMAMKQGAAGAAGPVNYELYSPPPAPAAPAPKPRPAGSRALHRESINRPRLGAIVDLVPGKLRKQIEEVGDGEKMPAGATVNVAYEGKLANGDVFDRAESLEFTLGDGKVIDGWDVGIASMTRGERSFLRIHPSLGYGSEGAGPIPPDETLTFEIQLNDWIPPETEQAKVGGIFRSLPKLTFGSLLGFGNSFGQQKTNQKLIDEQPAT</sequence>
<feature type="region of interest" description="Disordered" evidence="6">
    <location>
        <begin position="398"/>
        <end position="468"/>
    </location>
</feature>
<accession>A0A8J5XYI6</accession>
<feature type="domain" description="PPIase FKBP-type" evidence="8">
    <location>
        <begin position="685"/>
        <end position="768"/>
    </location>
</feature>
<dbReference type="EC" id="5.2.1.8" evidence="2 5"/>
<keyword evidence="10" id="KW-1185">Reference proteome</keyword>
<protein>
    <recommendedName>
        <fullName evidence="2 5">peptidylprolyl isomerase</fullName>
        <ecNumber evidence="2 5">5.2.1.8</ecNumber>
    </recommendedName>
</protein>
<dbReference type="PROSITE" id="PS50059">
    <property type="entry name" value="FKBP_PPIASE"/>
    <property type="match status" value="1"/>
</dbReference>
<dbReference type="InterPro" id="IPR001179">
    <property type="entry name" value="PPIase_FKBP_dom"/>
</dbReference>
<evidence type="ECO:0000256" key="1">
    <source>
        <dbReference type="ARBA" id="ARBA00000971"/>
    </source>
</evidence>
<dbReference type="Gene3D" id="3.10.50.40">
    <property type="match status" value="1"/>
</dbReference>
<dbReference type="InterPro" id="IPR011042">
    <property type="entry name" value="6-blade_b-propeller_TolB-like"/>
</dbReference>
<organism evidence="9 10">
    <name type="scientific">Diacronema lutheri</name>
    <name type="common">Unicellular marine alga</name>
    <name type="synonym">Monochrysis lutheri</name>
    <dbReference type="NCBI Taxonomy" id="2081491"/>
    <lineage>
        <taxon>Eukaryota</taxon>
        <taxon>Haptista</taxon>
        <taxon>Haptophyta</taxon>
        <taxon>Pavlovophyceae</taxon>
        <taxon>Pavlovales</taxon>
        <taxon>Pavlovaceae</taxon>
        <taxon>Diacronema</taxon>
    </lineage>
</organism>
<dbReference type="InterPro" id="IPR046357">
    <property type="entry name" value="PPIase_dom_sf"/>
</dbReference>
<keyword evidence="4 5" id="KW-0413">Isomerase</keyword>
<feature type="chain" id="PRO_5035209340" description="peptidylprolyl isomerase" evidence="7">
    <location>
        <begin position="18"/>
        <end position="815"/>
    </location>
</feature>
<feature type="signal peptide" evidence="7">
    <location>
        <begin position="1"/>
        <end position="17"/>
    </location>
</feature>
<feature type="region of interest" description="Disordered" evidence="6">
    <location>
        <begin position="531"/>
        <end position="561"/>
    </location>
</feature>
<dbReference type="PANTHER" id="PTHR43811">
    <property type="entry name" value="FKBP-TYPE PEPTIDYL-PROLYL CIS-TRANS ISOMERASE FKPA"/>
    <property type="match status" value="1"/>
</dbReference>
<evidence type="ECO:0000313" key="9">
    <source>
        <dbReference type="EMBL" id="KAG8471162.1"/>
    </source>
</evidence>
<proteinExistence type="predicted"/>
<dbReference type="EMBL" id="JAGTXO010000001">
    <property type="protein sequence ID" value="KAG8471162.1"/>
    <property type="molecule type" value="Genomic_DNA"/>
</dbReference>
<name>A0A8J5XYI6_DIALT</name>
<comment type="caution">
    <text evidence="9">The sequence shown here is derived from an EMBL/GenBank/DDBJ whole genome shotgun (WGS) entry which is preliminary data.</text>
</comment>